<evidence type="ECO:0000313" key="11">
    <source>
        <dbReference type="EMBL" id="RZC43493.1"/>
    </source>
</evidence>
<evidence type="ECO:0000256" key="8">
    <source>
        <dbReference type="SAM" id="Phobius"/>
    </source>
</evidence>
<evidence type="ECO:0000256" key="6">
    <source>
        <dbReference type="ARBA" id="ARBA00023136"/>
    </source>
</evidence>
<dbReference type="PANTHER" id="PTHR48007:SF84">
    <property type="entry name" value="(WILD MALAYSIAN BANANA) HYPOTHETICAL PROTEIN"/>
    <property type="match status" value="1"/>
</dbReference>
<dbReference type="PROSITE" id="PS50011">
    <property type="entry name" value="PROTEIN_KINASE_DOM"/>
    <property type="match status" value="1"/>
</dbReference>
<dbReference type="Gene3D" id="3.80.10.10">
    <property type="entry name" value="Ribonuclease Inhibitor"/>
    <property type="match status" value="2"/>
</dbReference>
<keyword evidence="9" id="KW-0732">Signal</keyword>
<evidence type="ECO:0000256" key="7">
    <source>
        <dbReference type="SAM" id="MobiDB-lite"/>
    </source>
</evidence>
<protein>
    <recommendedName>
        <fullName evidence="10">Protein kinase domain-containing protein</fullName>
    </recommendedName>
</protein>
<evidence type="ECO:0000313" key="12">
    <source>
        <dbReference type="Proteomes" id="UP000316621"/>
    </source>
</evidence>
<dbReference type="OrthoDB" id="1394818at2759"/>
<evidence type="ECO:0000256" key="1">
    <source>
        <dbReference type="ARBA" id="ARBA00004370"/>
    </source>
</evidence>
<keyword evidence="2" id="KW-0433">Leucine-rich repeat</keyword>
<dbReference type="InterPro" id="IPR003591">
    <property type="entry name" value="Leu-rich_rpt_typical-subtyp"/>
</dbReference>
<gene>
    <name evidence="11" type="ORF">C5167_036433</name>
</gene>
<organism evidence="11 12">
    <name type="scientific">Papaver somniferum</name>
    <name type="common">Opium poppy</name>
    <dbReference type="NCBI Taxonomy" id="3469"/>
    <lineage>
        <taxon>Eukaryota</taxon>
        <taxon>Viridiplantae</taxon>
        <taxon>Streptophyta</taxon>
        <taxon>Embryophyta</taxon>
        <taxon>Tracheophyta</taxon>
        <taxon>Spermatophyta</taxon>
        <taxon>Magnoliopsida</taxon>
        <taxon>Ranunculales</taxon>
        <taxon>Papaveraceae</taxon>
        <taxon>Papaveroideae</taxon>
        <taxon>Papaver</taxon>
    </lineage>
</organism>
<dbReference type="FunFam" id="3.30.200.20:FF:000466">
    <property type="entry name" value="Putative LRR receptor-like serine/threonine-protein kinase"/>
    <property type="match status" value="1"/>
</dbReference>
<evidence type="ECO:0000259" key="10">
    <source>
        <dbReference type="PROSITE" id="PS50011"/>
    </source>
</evidence>
<dbReference type="OMA" id="VLYEYME"/>
<dbReference type="Proteomes" id="UP000316621">
    <property type="component" value="Chromosome 1"/>
</dbReference>
<feature type="signal peptide" evidence="9">
    <location>
        <begin position="1"/>
        <end position="22"/>
    </location>
</feature>
<dbReference type="STRING" id="3469.A0A4Y7I3P4"/>
<keyword evidence="6 8" id="KW-0472">Membrane</keyword>
<reference evidence="11 12" key="1">
    <citation type="journal article" date="2018" name="Science">
        <title>The opium poppy genome and morphinan production.</title>
        <authorList>
            <person name="Guo L."/>
            <person name="Winzer T."/>
            <person name="Yang X."/>
            <person name="Li Y."/>
            <person name="Ning Z."/>
            <person name="He Z."/>
            <person name="Teodor R."/>
            <person name="Lu Y."/>
            <person name="Bowser T.A."/>
            <person name="Graham I.A."/>
            <person name="Ye K."/>
        </authorList>
    </citation>
    <scope>NUCLEOTIDE SEQUENCE [LARGE SCALE GENOMIC DNA]</scope>
    <source>
        <strain evidence="12">cv. HN1</strain>
        <tissue evidence="11">Leaves</tissue>
    </source>
</reference>
<comment type="subcellular location">
    <subcellularLocation>
        <location evidence="1">Membrane</location>
    </subcellularLocation>
</comment>
<dbReference type="GO" id="GO:0016020">
    <property type="term" value="C:membrane"/>
    <property type="evidence" value="ECO:0007669"/>
    <property type="project" value="UniProtKB-SubCell"/>
</dbReference>
<dbReference type="InterPro" id="IPR000719">
    <property type="entry name" value="Prot_kinase_dom"/>
</dbReference>
<dbReference type="InterPro" id="IPR001611">
    <property type="entry name" value="Leu-rich_rpt"/>
</dbReference>
<dbReference type="Pfam" id="PF07714">
    <property type="entry name" value="PK_Tyr_Ser-Thr"/>
    <property type="match status" value="1"/>
</dbReference>
<name>A0A4Y7I3P4_PAPSO</name>
<dbReference type="InterPro" id="IPR011009">
    <property type="entry name" value="Kinase-like_dom_sf"/>
</dbReference>
<keyword evidence="4" id="KW-0677">Repeat</keyword>
<feature type="region of interest" description="Disordered" evidence="7">
    <location>
        <begin position="269"/>
        <end position="290"/>
    </location>
</feature>
<dbReference type="AlphaFoldDB" id="A0A4Y7I3P4"/>
<evidence type="ECO:0000256" key="5">
    <source>
        <dbReference type="ARBA" id="ARBA00022989"/>
    </source>
</evidence>
<proteinExistence type="predicted"/>
<evidence type="ECO:0000256" key="4">
    <source>
        <dbReference type="ARBA" id="ARBA00022737"/>
    </source>
</evidence>
<dbReference type="InterPro" id="IPR001245">
    <property type="entry name" value="Ser-Thr/Tyr_kinase_cat_dom"/>
</dbReference>
<dbReference type="SUPFAM" id="SSF56112">
    <property type="entry name" value="Protein kinase-like (PK-like)"/>
    <property type="match status" value="1"/>
</dbReference>
<accession>A0A4Y7I3P4</accession>
<dbReference type="Gene3D" id="1.10.510.10">
    <property type="entry name" value="Transferase(Phosphotransferase) domain 1"/>
    <property type="match status" value="2"/>
</dbReference>
<feature type="transmembrane region" description="Helical" evidence="8">
    <location>
        <begin position="301"/>
        <end position="328"/>
    </location>
</feature>
<evidence type="ECO:0000256" key="3">
    <source>
        <dbReference type="ARBA" id="ARBA00022692"/>
    </source>
</evidence>
<dbReference type="Gene3D" id="3.30.200.20">
    <property type="entry name" value="Phosphorylase Kinase, domain 1"/>
    <property type="match status" value="1"/>
</dbReference>
<keyword evidence="3 8" id="KW-0812">Transmembrane</keyword>
<dbReference type="GO" id="GO:0004672">
    <property type="term" value="F:protein kinase activity"/>
    <property type="evidence" value="ECO:0007669"/>
    <property type="project" value="InterPro"/>
</dbReference>
<sequence>MDFLCKIFFFIFLLSVLAVAESASTSVCNSKDQELVLKAFSSVSGFQPSSVFKSTDKKCKNPPVTEINLPSSNLSGIVSWGFLSKLTQLTSIDLSNNSLKGSVPGGFWLIPSLVHVNLSMNRFGGNIGFESEISSSSSSIQVLNLSNNRFTNSFRLFGFTELKSLDVSNNDLRFFPSGFQSLNKLEYLNLSNCNVSENPKYSISGIHSLKSLDVSVNKMNGSFPSDFPPLTNLKFLNISFNHFTIHSNPYTTKFGKSSFIQAGKIISTSKKSPIPSRKSKEKQKPTVANQNLHKPKSKNRVLILSIVIAAAGSVILIAITSLVICLVLRKRRTEKRKKWAISKPIHPNTAKLDKSSGPFSFETESRTWVADIKEPSSVPVIMFEKPLMNLSFIDLIAATSYFGKESLVAEGGQNGPVYTAVLPGDIHVAIRVLEKVQNLKHDEAAAMFVDLSRLKHPNILPLSGYCIAGKEKLLIYEFMPNGDLHRWLHELPTGQSNVEDWRNDSWQHPNEGSSSSNAIFSANDIKMGWRIRHRIAIGIARGLAYLHHGGSRTVIHGNLKSSNVLLSDDFEPRIADFGITREGEEEITVTAEDDVYCFGVILMELLTGKIVCKEMVKWVRGLVREKEGIQGLDKSLLMLSSDDDSVSEMVECLRVGYLCTAELSKKRPTMQQVVGLLKDLYRASASSSTVVDLIGH</sequence>
<dbReference type="Pfam" id="PF00560">
    <property type="entry name" value="LRR_1"/>
    <property type="match status" value="2"/>
</dbReference>
<dbReference type="SMART" id="SM00369">
    <property type="entry name" value="LRR_TYP"/>
    <property type="match status" value="3"/>
</dbReference>
<dbReference type="Gramene" id="RZC43493">
    <property type="protein sequence ID" value="RZC43493"/>
    <property type="gene ID" value="C5167_036433"/>
</dbReference>
<feature type="chain" id="PRO_5021398243" description="Protein kinase domain-containing protein" evidence="9">
    <location>
        <begin position="23"/>
        <end position="696"/>
    </location>
</feature>
<evidence type="ECO:0000256" key="2">
    <source>
        <dbReference type="ARBA" id="ARBA00022614"/>
    </source>
</evidence>
<dbReference type="GO" id="GO:0005524">
    <property type="term" value="F:ATP binding"/>
    <property type="evidence" value="ECO:0007669"/>
    <property type="project" value="InterPro"/>
</dbReference>
<dbReference type="InterPro" id="IPR032675">
    <property type="entry name" value="LRR_dom_sf"/>
</dbReference>
<evidence type="ECO:0000256" key="9">
    <source>
        <dbReference type="SAM" id="SignalP"/>
    </source>
</evidence>
<dbReference type="InterPro" id="IPR046959">
    <property type="entry name" value="PRK1-6/SRF4-like"/>
</dbReference>
<dbReference type="EMBL" id="CM010715">
    <property type="protein sequence ID" value="RZC43493.1"/>
    <property type="molecule type" value="Genomic_DNA"/>
</dbReference>
<dbReference type="Pfam" id="PF13855">
    <property type="entry name" value="LRR_8"/>
    <property type="match status" value="1"/>
</dbReference>
<keyword evidence="5 8" id="KW-1133">Transmembrane helix</keyword>
<dbReference type="SUPFAM" id="SSF52058">
    <property type="entry name" value="L domain-like"/>
    <property type="match status" value="1"/>
</dbReference>
<feature type="domain" description="Protein kinase" evidence="10">
    <location>
        <begin position="403"/>
        <end position="696"/>
    </location>
</feature>
<dbReference type="PANTHER" id="PTHR48007">
    <property type="entry name" value="LEUCINE-RICH REPEAT RECEPTOR-LIKE PROTEIN KINASE PXC1"/>
    <property type="match status" value="1"/>
</dbReference>
<keyword evidence="12" id="KW-1185">Reference proteome</keyword>